<evidence type="ECO:0000256" key="3">
    <source>
        <dbReference type="ARBA" id="ARBA00023080"/>
    </source>
</evidence>
<comment type="similarity">
    <text evidence="4">Belongs to the Maf family. YhdE subfamily.</text>
</comment>
<feature type="active site" description="Proton acceptor" evidence="4">
    <location>
        <position position="75"/>
    </location>
</feature>
<dbReference type="AlphaFoldDB" id="A0A0A5MRI5"/>
<evidence type="ECO:0000256" key="2">
    <source>
        <dbReference type="ARBA" id="ARBA00022801"/>
    </source>
</evidence>
<dbReference type="EMBL" id="CP065937">
    <property type="protein sequence ID" value="QQA61586.1"/>
    <property type="molecule type" value="Genomic_DNA"/>
</dbReference>
<dbReference type="InterPro" id="IPR003697">
    <property type="entry name" value="Maf-like"/>
</dbReference>
<protein>
    <recommendedName>
        <fullName evidence="4">dTTP/UTP pyrophosphatase</fullName>
        <shortName evidence="4">dTTPase/UTPase</shortName>
        <ecNumber evidence="4">3.6.1.9</ecNumber>
    </recommendedName>
    <alternativeName>
        <fullName evidence="4">Nucleoside triphosphate pyrophosphatase</fullName>
    </alternativeName>
    <alternativeName>
        <fullName evidence="4">Nucleotide pyrophosphatase</fullName>
        <shortName evidence="4">Nucleotide PPase</shortName>
    </alternativeName>
</protein>
<keyword evidence="18" id="KW-1185">Reference proteome</keyword>
<feature type="site" description="Important for substrate specificity" evidence="4">
    <location>
        <position position="76"/>
    </location>
</feature>
<evidence type="ECO:0000256" key="1">
    <source>
        <dbReference type="ARBA" id="ARBA00001968"/>
    </source>
</evidence>
<dbReference type="GO" id="GO:0009117">
    <property type="term" value="P:nucleotide metabolic process"/>
    <property type="evidence" value="ECO:0007669"/>
    <property type="project" value="UniProtKB-KW"/>
</dbReference>
<dbReference type="Proteomes" id="UP000515756">
    <property type="component" value="Chromosome"/>
</dbReference>
<reference evidence="9" key="4">
    <citation type="submission" date="2022-09" db="EMBL/GenBank/DDBJ databases">
        <title>Intensive care unit water sources are persistently colonized with multi-drug resistant bacteria and are the site of extensive horizontal gene transfer of antibiotic resistance genes.</title>
        <authorList>
            <person name="Diorio-Toth L."/>
        </authorList>
    </citation>
    <scope>NUCLEOTIDE SEQUENCE</scope>
    <source>
        <strain evidence="9">GD03710</strain>
    </source>
</reference>
<evidence type="ECO:0000313" key="18">
    <source>
        <dbReference type="Proteomes" id="UP001304847"/>
    </source>
</evidence>
<dbReference type="EC" id="3.6.1.9" evidence="4"/>
<evidence type="ECO:0000313" key="7">
    <source>
        <dbReference type="EMBL" id="GJA62638.1"/>
    </source>
</evidence>
<evidence type="ECO:0000313" key="8">
    <source>
        <dbReference type="EMBL" id="GJB94032.1"/>
    </source>
</evidence>
<reference evidence="11 18" key="8">
    <citation type="submission" date="2023-12" db="EMBL/GenBank/DDBJ databases">
        <title>Characterization of antibiotic resistance in Aeromonas spp. in hospital effluent.</title>
        <authorList>
            <person name="Negoseki B.R.S."/>
            <person name="Krul D."/>
            <person name="Siqueira A.C."/>
            <person name="Almeida M."/>
            <person name="Mesa D."/>
            <person name="Conte D."/>
            <person name="Dalla-Costa L.M."/>
        </authorList>
    </citation>
    <scope>NUCLEOTIDE SEQUENCE [LARGE SCALE GENOMIC DNA]</scope>
    <source>
        <strain evidence="11 18">36v</strain>
    </source>
</reference>
<name>A0A0A5MRI5_AERCA</name>
<gene>
    <name evidence="5" type="primary">maf-1</name>
    <name evidence="12" type="synonym">maf</name>
    <name evidence="12" type="ORF">JC965_03355</name>
    <name evidence="6" type="ORF">KAM348_04640</name>
    <name evidence="7" type="ORF">KAM351_12490</name>
    <name evidence="8" type="ORF">KAM382_40930</name>
    <name evidence="9" type="ORF">N5I20_10105</name>
    <name evidence="13" type="ORF">OJY61_13455</name>
    <name evidence="14" type="ORF">P5S46_18965</name>
    <name evidence="10" type="ORF">SJS77_13945</name>
    <name evidence="11" type="ORF">VCX44_09810</name>
    <name evidence="5" type="ORF">WP2W18E01_03060</name>
</gene>
<dbReference type="HAMAP" id="MF_00528">
    <property type="entry name" value="Maf"/>
    <property type="match status" value="1"/>
</dbReference>
<dbReference type="SUPFAM" id="SSF52972">
    <property type="entry name" value="ITPase-like"/>
    <property type="match status" value="1"/>
</dbReference>
<dbReference type="NCBIfam" id="TIGR00172">
    <property type="entry name" value="maf"/>
    <property type="match status" value="1"/>
</dbReference>
<evidence type="ECO:0000313" key="12">
    <source>
        <dbReference type="EMBL" id="QQA61586.1"/>
    </source>
</evidence>
<dbReference type="Proteomes" id="UP000886934">
    <property type="component" value="Unassembled WGS sequence"/>
</dbReference>
<reference evidence="14" key="5">
    <citation type="submission" date="2023-03" db="EMBL/GenBank/DDBJ databases">
        <title>Aeromonas caviae strain AC1520.</title>
        <authorList>
            <person name="Xie T."/>
            <person name="Zhang Q."/>
            <person name="Deng J."/>
            <person name="Li X."/>
        </authorList>
    </citation>
    <scope>NUCLEOTIDE SEQUENCE</scope>
    <source>
        <strain evidence="14">AC1520</strain>
    </source>
</reference>
<evidence type="ECO:0000313" key="16">
    <source>
        <dbReference type="Proteomes" id="UP000737420"/>
    </source>
</evidence>
<dbReference type="EMBL" id="CP120942">
    <property type="protein sequence ID" value="WFF97685.1"/>
    <property type="molecule type" value="Genomic_DNA"/>
</dbReference>
<comment type="caution">
    <text evidence="4">Lacks conserved residue(s) required for the propagation of feature annotation.</text>
</comment>
<comment type="subcellular location">
    <subcellularLocation>
        <location evidence="4">Cytoplasm</location>
    </subcellularLocation>
</comment>
<keyword evidence="3 4" id="KW-0546">Nucleotide metabolism</keyword>
<dbReference type="InterPro" id="IPR029001">
    <property type="entry name" value="ITPase-like_fam"/>
</dbReference>
<dbReference type="Proteomes" id="UP000887009">
    <property type="component" value="Unassembled WGS sequence"/>
</dbReference>
<reference evidence="10" key="7">
    <citation type="submission" date="2023-11" db="EMBL/GenBank/DDBJ databases">
        <title>WGS of Aeromonas in Northern Israel.</title>
        <authorList>
            <person name="Hershko Y."/>
        </authorList>
    </citation>
    <scope>NUCLEOTIDE SEQUENCE</scope>
    <source>
        <strain evidence="10">77416</strain>
    </source>
</reference>
<dbReference type="Proteomes" id="UP001277183">
    <property type="component" value="Unassembled WGS sequence"/>
</dbReference>
<comment type="function">
    <text evidence="4">Nucleoside triphosphate pyrophosphatase that hydrolyzes dTTP and UTP. May have a dual role in cell division arrest and in preventing the incorporation of modified nucleotides into cellular nucleic acids.</text>
</comment>
<dbReference type="Proteomes" id="UP001304847">
    <property type="component" value="Unassembled WGS sequence"/>
</dbReference>
<keyword evidence="4" id="KW-0963">Cytoplasm</keyword>
<comment type="catalytic activity">
    <reaction evidence="4">
        <text>dTTP + H2O = dTMP + diphosphate + H(+)</text>
        <dbReference type="Rhea" id="RHEA:28534"/>
        <dbReference type="ChEBI" id="CHEBI:15377"/>
        <dbReference type="ChEBI" id="CHEBI:15378"/>
        <dbReference type="ChEBI" id="CHEBI:33019"/>
        <dbReference type="ChEBI" id="CHEBI:37568"/>
        <dbReference type="ChEBI" id="CHEBI:63528"/>
        <dbReference type="EC" id="3.6.1.9"/>
    </reaction>
</comment>
<dbReference type="PANTHER" id="PTHR43213:SF5">
    <property type="entry name" value="BIFUNCTIONAL DTTP_UTP PYROPHOSPHATASE_METHYLTRANSFERASE PROTEIN-RELATED"/>
    <property type="match status" value="1"/>
</dbReference>
<organism evidence="10 17">
    <name type="scientific">Aeromonas caviae</name>
    <name type="common">Aeromonas punctata</name>
    <dbReference type="NCBI Taxonomy" id="648"/>
    <lineage>
        <taxon>Bacteria</taxon>
        <taxon>Pseudomonadati</taxon>
        <taxon>Pseudomonadota</taxon>
        <taxon>Gammaproteobacteria</taxon>
        <taxon>Aeromonadales</taxon>
        <taxon>Aeromonadaceae</taxon>
        <taxon>Aeromonas</taxon>
    </lineage>
</organism>
<dbReference type="Gene3D" id="3.90.950.10">
    <property type="match status" value="1"/>
</dbReference>
<dbReference type="OrthoDB" id="9807767at2"/>
<reference evidence="13" key="6">
    <citation type="submission" date="2023-04" db="EMBL/GenBank/DDBJ databases">
        <title>Whole Genome Sequence of Multi-drug resistant Aeromonas caviae as a gut pathogen in newborn.</title>
        <authorList>
            <person name="Jadhav S.V."/>
            <person name="Saroj S.D."/>
            <person name="Saha U.B."/>
            <person name="Sen S."/>
            <person name="Kher A."/>
        </authorList>
    </citation>
    <scope>NUCLEOTIDE SEQUENCE</scope>
    <source>
        <strain evidence="13">SVJ23</strain>
    </source>
</reference>
<dbReference type="EMBL" id="BPNL01000003">
    <property type="protein sequence ID" value="GJA53041.1"/>
    <property type="molecule type" value="Genomic_DNA"/>
</dbReference>
<proteinExistence type="inferred from homology"/>
<evidence type="ECO:0000313" key="5">
    <source>
        <dbReference type="EMBL" id="BBQ28724.1"/>
    </source>
</evidence>
<dbReference type="EMBL" id="BPOP01000071">
    <property type="protein sequence ID" value="GJB94032.1"/>
    <property type="molecule type" value="Genomic_DNA"/>
</dbReference>
<dbReference type="PIRSF" id="PIRSF006305">
    <property type="entry name" value="Maf"/>
    <property type="match status" value="1"/>
</dbReference>
<comment type="catalytic activity">
    <reaction evidence="4">
        <text>UTP + H2O = UMP + diphosphate + H(+)</text>
        <dbReference type="Rhea" id="RHEA:29395"/>
        <dbReference type="ChEBI" id="CHEBI:15377"/>
        <dbReference type="ChEBI" id="CHEBI:15378"/>
        <dbReference type="ChEBI" id="CHEBI:33019"/>
        <dbReference type="ChEBI" id="CHEBI:46398"/>
        <dbReference type="ChEBI" id="CHEBI:57865"/>
        <dbReference type="EC" id="3.6.1.9"/>
    </reaction>
</comment>
<reference evidence="12" key="2">
    <citation type="submission" date="2020-12" db="EMBL/GenBank/DDBJ databases">
        <title>GES Beta-lactamases isolated from hospital effluents in Brazil.</title>
        <authorList>
            <person name="Conte D."/>
            <person name="Mesa D."/>
            <person name="Palmeiro J.K."/>
            <person name="Dalla-Costa L.M."/>
        </authorList>
    </citation>
    <scope>NUCLEOTIDE SEQUENCE [LARGE SCALE GENOMIC DNA]</scope>
    <source>
        <strain evidence="12">Aero21</strain>
    </source>
</reference>
<evidence type="ECO:0000313" key="10">
    <source>
        <dbReference type="EMBL" id="MDX7721566.1"/>
    </source>
</evidence>
<evidence type="ECO:0000313" key="6">
    <source>
        <dbReference type="EMBL" id="GJA53041.1"/>
    </source>
</evidence>
<dbReference type="GO" id="GO:0005737">
    <property type="term" value="C:cytoplasm"/>
    <property type="evidence" value="ECO:0007669"/>
    <property type="project" value="UniProtKB-SubCell"/>
</dbReference>
<dbReference type="EMBL" id="BPNN01000013">
    <property type="protein sequence ID" value="GJA62638.1"/>
    <property type="molecule type" value="Genomic_DNA"/>
</dbReference>
<dbReference type="EMBL" id="AP021927">
    <property type="protein sequence ID" value="BBQ28724.1"/>
    <property type="molecule type" value="Genomic_DNA"/>
</dbReference>
<evidence type="ECO:0000313" key="11">
    <source>
        <dbReference type="EMBL" id="MEA9436109.1"/>
    </source>
</evidence>
<dbReference type="Pfam" id="PF02545">
    <property type="entry name" value="Maf"/>
    <property type="match status" value="1"/>
</dbReference>
<dbReference type="Proteomes" id="UP001218423">
    <property type="component" value="Chromosome"/>
</dbReference>
<dbReference type="GeneID" id="48824181"/>
<dbReference type="EMBL" id="JAWZVU010000083">
    <property type="protein sequence ID" value="MDX7721566.1"/>
    <property type="molecule type" value="Genomic_DNA"/>
</dbReference>
<feature type="site" description="Important for substrate specificity" evidence="4">
    <location>
        <position position="158"/>
    </location>
</feature>
<evidence type="ECO:0000313" key="15">
    <source>
        <dbReference type="Proteomes" id="UP000515756"/>
    </source>
</evidence>
<dbReference type="KEGG" id="acav:VI35_19390"/>
<dbReference type="RefSeq" id="WP_010672636.1">
    <property type="nucleotide sequence ID" value="NZ_AP019195.1"/>
</dbReference>
<dbReference type="Proteomes" id="UP001161704">
    <property type="component" value="Unassembled WGS sequence"/>
</dbReference>
<feature type="site" description="Important for substrate specificity" evidence="4">
    <location>
        <position position="17"/>
    </location>
</feature>
<evidence type="ECO:0000313" key="9">
    <source>
        <dbReference type="EMBL" id="MDH1505410.1"/>
    </source>
</evidence>
<evidence type="ECO:0000313" key="14">
    <source>
        <dbReference type="EMBL" id="WFF97685.1"/>
    </source>
</evidence>
<accession>A0A0A5MRI5</accession>
<keyword evidence="2 4" id="KW-0378">Hydrolase</keyword>
<dbReference type="EMBL" id="JAOCIZ010000033">
    <property type="protein sequence ID" value="MDH1505410.1"/>
    <property type="molecule type" value="Genomic_DNA"/>
</dbReference>
<dbReference type="GO" id="GO:0047429">
    <property type="term" value="F:nucleoside triphosphate diphosphatase activity"/>
    <property type="evidence" value="ECO:0007669"/>
    <property type="project" value="UniProtKB-EC"/>
</dbReference>
<evidence type="ECO:0000313" key="13">
    <source>
        <dbReference type="EMBL" id="UZC84853.1"/>
    </source>
</evidence>
<dbReference type="EMBL" id="JAYGOJ010000041">
    <property type="protein sequence ID" value="MEA9436109.1"/>
    <property type="molecule type" value="Genomic_DNA"/>
</dbReference>
<reference evidence="5 15" key="1">
    <citation type="submission" date="2019-12" db="EMBL/GenBank/DDBJ databases">
        <title>complete genome sequences of Aeromonas caviae str. WP2-W18-ESBL-01 isolated from wastewater treatment plant effluent.</title>
        <authorList>
            <person name="Sekizuka T."/>
            <person name="Itokawa K."/>
            <person name="Yatsu K."/>
            <person name="Inamine Y."/>
            <person name="Kuroda M."/>
        </authorList>
    </citation>
    <scope>NUCLEOTIDE SEQUENCE [LARGE SCALE GENOMIC DNA]</scope>
    <source>
        <strain evidence="5 15">WP2-W18-ESBL-01</strain>
    </source>
</reference>
<evidence type="ECO:0000313" key="17">
    <source>
        <dbReference type="Proteomes" id="UP001277183"/>
    </source>
</evidence>
<dbReference type="PANTHER" id="PTHR43213">
    <property type="entry name" value="BIFUNCTIONAL DTTP/UTP PYROPHOSPHATASE/METHYLTRANSFERASE PROTEIN-RELATED"/>
    <property type="match status" value="1"/>
</dbReference>
<reference evidence="6 16" key="3">
    <citation type="submission" date="2021-07" db="EMBL/GenBank/DDBJ databases">
        <title>Draft genome sequence of carbapenem-resistant Aeromonas spp. in Japan.</title>
        <authorList>
            <person name="Maehana S."/>
            <person name="Suzuki M."/>
            <person name="Kitasato H."/>
        </authorList>
    </citation>
    <scope>NUCLEOTIDE SEQUENCE</scope>
    <source>
        <strain evidence="6">KAM348</strain>
        <strain evidence="7">KAM351</strain>
        <strain evidence="8 16">KAM382</strain>
    </source>
</reference>
<dbReference type="EMBL" id="CP110176">
    <property type="protein sequence ID" value="UZC84853.1"/>
    <property type="molecule type" value="Genomic_DNA"/>
</dbReference>
<comment type="cofactor">
    <cofactor evidence="1 4">
        <name>a divalent metal cation</name>
        <dbReference type="ChEBI" id="CHEBI:60240"/>
    </cofactor>
</comment>
<dbReference type="CDD" id="cd00555">
    <property type="entry name" value="Maf"/>
    <property type="match status" value="1"/>
</dbReference>
<evidence type="ECO:0000256" key="4">
    <source>
        <dbReference type="HAMAP-Rule" id="MF_00528"/>
    </source>
</evidence>
<dbReference type="Proteomes" id="UP000737420">
    <property type="component" value="Unassembled WGS sequence"/>
</dbReference>
<dbReference type="Proteomes" id="UP001163285">
    <property type="component" value="Chromosome"/>
</dbReference>
<sequence>MNKHNELQLYLASGSPRRHELLTRLGYRFEVLKLDVPELRNDGEKPQDYVCRLARDKAMAGVAAAPTALPVLGADTIVVLGERVLEKPSDLLDAKDMLEALSGRVHQVMTAVALATPERCDVRLVTTNVAFRKLDEAEIEAYWRTGEPCDKAGAYAIQGIAGKFVSRLEGSYSAVVGLPLLETDLLIKQHLEQTR</sequence>